<keyword evidence="3 6" id="KW-0521">NADP</keyword>
<evidence type="ECO:0000256" key="2">
    <source>
        <dbReference type="ARBA" id="ARBA00022840"/>
    </source>
</evidence>
<dbReference type="GO" id="GO:0046496">
    <property type="term" value="P:nicotinamide nucleotide metabolic process"/>
    <property type="evidence" value="ECO:0007669"/>
    <property type="project" value="UniProtKB-UniRule"/>
</dbReference>
<comment type="cofactor">
    <cofactor evidence="6">
        <name>Mg(2+)</name>
        <dbReference type="ChEBI" id="CHEBI:18420"/>
    </cofactor>
</comment>
<dbReference type="HAMAP" id="MF_01965">
    <property type="entry name" value="NADHX_dehydratase"/>
    <property type="match status" value="1"/>
</dbReference>
<evidence type="ECO:0000256" key="3">
    <source>
        <dbReference type="ARBA" id="ARBA00022857"/>
    </source>
</evidence>
<dbReference type="GO" id="GO:0052856">
    <property type="term" value="F:NAD(P)HX epimerase activity"/>
    <property type="evidence" value="ECO:0007669"/>
    <property type="project" value="TreeGrafter"/>
</dbReference>
<keyword evidence="5 6" id="KW-0456">Lyase</keyword>
<dbReference type="Gene3D" id="3.40.1190.20">
    <property type="match status" value="1"/>
</dbReference>
<feature type="binding site" evidence="6">
    <location>
        <position position="52"/>
    </location>
    <ligand>
        <name>(6S)-NADPHX</name>
        <dbReference type="ChEBI" id="CHEBI:64076"/>
    </ligand>
</feature>
<keyword evidence="2 6" id="KW-0067">ATP-binding</keyword>
<evidence type="ECO:0000259" key="7">
    <source>
        <dbReference type="PROSITE" id="PS51383"/>
    </source>
</evidence>
<dbReference type="CDD" id="cd01171">
    <property type="entry name" value="YXKO-related"/>
    <property type="match status" value="1"/>
</dbReference>
<comment type="function">
    <text evidence="6">Catalyzes the dehydration of the S-form of NAD(P)HX at the expense of ADP, which is converted to AMP. Together with NAD(P)HX epimerase, which catalyzes the epimerization of the S- and R-forms, the enzyme allows the repair of both epimers of NAD(P)HX, a damaged form of NAD(P)H that is a result of enzymatic or heat-dependent hydration.</text>
</comment>
<keyword evidence="4 6" id="KW-0520">NAD</keyword>
<dbReference type="InterPro" id="IPR029056">
    <property type="entry name" value="Ribokinase-like"/>
</dbReference>
<organism evidence="8 9">
    <name type="scientific">Microcella pacifica</name>
    <dbReference type="NCBI Taxonomy" id="2591847"/>
    <lineage>
        <taxon>Bacteria</taxon>
        <taxon>Bacillati</taxon>
        <taxon>Actinomycetota</taxon>
        <taxon>Actinomycetes</taxon>
        <taxon>Micrococcales</taxon>
        <taxon>Microbacteriaceae</taxon>
        <taxon>Microcella</taxon>
    </lineage>
</organism>
<protein>
    <recommendedName>
        <fullName evidence="6">ADP-dependent (S)-NAD(P)H-hydrate dehydratase</fullName>
        <ecNumber evidence="6">4.2.1.136</ecNumber>
    </recommendedName>
    <alternativeName>
        <fullName evidence="6">ADP-dependent NAD(P)HX dehydratase</fullName>
    </alternativeName>
</protein>
<dbReference type="Pfam" id="PF01256">
    <property type="entry name" value="Carb_kinase"/>
    <property type="match status" value="1"/>
</dbReference>
<dbReference type="PROSITE" id="PS51383">
    <property type="entry name" value="YJEF_C_3"/>
    <property type="match status" value="1"/>
</dbReference>
<feature type="binding site" evidence="6">
    <location>
        <begin position="189"/>
        <end position="193"/>
    </location>
    <ligand>
        <name>AMP</name>
        <dbReference type="ChEBI" id="CHEBI:456215"/>
    </ligand>
</feature>
<feature type="binding site" evidence="6">
    <location>
        <position position="152"/>
    </location>
    <ligand>
        <name>(6S)-NADPHX</name>
        <dbReference type="ChEBI" id="CHEBI:64076"/>
    </ligand>
</feature>
<evidence type="ECO:0000256" key="5">
    <source>
        <dbReference type="ARBA" id="ARBA00023239"/>
    </source>
</evidence>
<evidence type="ECO:0000313" key="9">
    <source>
        <dbReference type="Proteomes" id="UP000818266"/>
    </source>
</evidence>
<dbReference type="AlphaFoldDB" id="A0A9E5JJQ4"/>
<dbReference type="GO" id="GO:0005524">
    <property type="term" value="F:ATP binding"/>
    <property type="evidence" value="ECO:0007669"/>
    <property type="project" value="UniProtKB-KW"/>
</dbReference>
<comment type="similarity">
    <text evidence="6">Belongs to the NnrD/CARKD family.</text>
</comment>
<comment type="catalytic activity">
    <reaction evidence="6">
        <text>(6S)-NADHX + ADP = AMP + phosphate + NADH + H(+)</text>
        <dbReference type="Rhea" id="RHEA:32223"/>
        <dbReference type="ChEBI" id="CHEBI:15378"/>
        <dbReference type="ChEBI" id="CHEBI:43474"/>
        <dbReference type="ChEBI" id="CHEBI:57945"/>
        <dbReference type="ChEBI" id="CHEBI:64074"/>
        <dbReference type="ChEBI" id="CHEBI:456215"/>
        <dbReference type="ChEBI" id="CHEBI:456216"/>
        <dbReference type="EC" id="4.2.1.136"/>
    </reaction>
</comment>
<reference evidence="8 9" key="1">
    <citation type="submission" date="2020-03" db="EMBL/GenBank/DDBJ databases">
        <title>Chryseoglobus sp. isolated from a deep-sea seamount.</title>
        <authorList>
            <person name="Zhang D.-C."/>
        </authorList>
    </citation>
    <scope>NUCLEOTIDE SEQUENCE [LARGE SCALE GENOMIC DNA]</scope>
    <source>
        <strain evidence="8 9">KN1116</strain>
    </source>
</reference>
<feature type="binding site" evidence="6">
    <location>
        <position position="219"/>
    </location>
    <ligand>
        <name>(6S)-NADPHX</name>
        <dbReference type="ChEBI" id="CHEBI:64076"/>
    </ligand>
</feature>
<evidence type="ECO:0000256" key="4">
    <source>
        <dbReference type="ARBA" id="ARBA00023027"/>
    </source>
</evidence>
<dbReference type="OrthoDB" id="9806925at2"/>
<feature type="domain" description="YjeF C-terminal" evidence="7">
    <location>
        <begin position="17"/>
        <end position="283"/>
    </location>
</feature>
<dbReference type="SUPFAM" id="SSF53613">
    <property type="entry name" value="Ribokinase-like"/>
    <property type="match status" value="1"/>
</dbReference>
<comment type="subunit">
    <text evidence="6">Homotetramer.</text>
</comment>
<dbReference type="EC" id="4.2.1.136" evidence="6"/>
<dbReference type="Proteomes" id="UP000818266">
    <property type="component" value="Unassembled WGS sequence"/>
</dbReference>
<feature type="binding site" evidence="6">
    <location>
        <position position="102"/>
    </location>
    <ligand>
        <name>(6S)-NADPHX</name>
        <dbReference type="ChEBI" id="CHEBI:64076"/>
    </ligand>
</feature>
<accession>A0A9E5JJQ4</accession>
<dbReference type="GO" id="GO:0052855">
    <property type="term" value="F:ADP-dependent NAD(P)H-hydrate dehydratase activity"/>
    <property type="evidence" value="ECO:0007669"/>
    <property type="project" value="UniProtKB-UniRule"/>
</dbReference>
<comment type="caution">
    <text evidence="8">The sequence shown here is derived from an EMBL/GenBank/DDBJ whole genome shotgun (WGS) entry which is preliminary data.</text>
</comment>
<dbReference type="EMBL" id="VIKT02000001">
    <property type="protein sequence ID" value="NHF61643.1"/>
    <property type="molecule type" value="Genomic_DNA"/>
</dbReference>
<keyword evidence="1 6" id="KW-0547">Nucleotide-binding</keyword>
<proteinExistence type="inferred from homology"/>
<sequence length="288" mass="29141">MSTAEQGAASVDSVEFGLREAADHLAEPGPTDDKYSRGVLGVVSGSAVYPGAAALTVEAALRTGVGMLRYLGPTRAAEFVLHRRPEVVTAPGRVQAWLLGSGMPRPDEDGGADPEVTEHVERALSSGLPLVLDAGALAQAEGRAGPMVLTPHAGELARLLGVDRASVEADPLASARTAAQRYGATVLLKGYRTTVVGPTGAPMHVEQAPAWLATAGAGDALAGILGALLATHSRAVLDDPSLLGPLAATAAVLHGRAARAASGGGPFTVLDLCGRLGLVIAELLVLRA</sequence>
<dbReference type="GO" id="GO:0110051">
    <property type="term" value="P:metabolite repair"/>
    <property type="evidence" value="ECO:0007669"/>
    <property type="project" value="TreeGrafter"/>
</dbReference>
<name>A0A9E5JJQ4_9MICO</name>
<comment type="catalytic activity">
    <reaction evidence="6">
        <text>(6S)-NADPHX + ADP = AMP + phosphate + NADPH + H(+)</text>
        <dbReference type="Rhea" id="RHEA:32235"/>
        <dbReference type="ChEBI" id="CHEBI:15378"/>
        <dbReference type="ChEBI" id="CHEBI:43474"/>
        <dbReference type="ChEBI" id="CHEBI:57783"/>
        <dbReference type="ChEBI" id="CHEBI:64076"/>
        <dbReference type="ChEBI" id="CHEBI:456215"/>
        <dbReference type="ChEBI" id="CHEBI:456216"/>
        <dbReference type="EC" id="4.2.1.136"/>
    </reaction>
</comment>
<dbReference type="PANTHER" id="PTHR12592">
    <property type="entry name" value="ATP-DEPENDENT (S)-NAD(P)H-HYDRATE DEHYDRATASE FAMILY MEMBER"/>
    <property type="match status" value="1"/>
</dbReference>
<evidence type="ECO:0000256" key="1">
    <source>
        <dbReference type="ARBA" id="ARBA00022741"/>
    </source>
</evidence>
<dbReference type="PANTHER" id="PTHR12592:SF0">
    <property type="entry name" value="ATP-DEPENDENT (S)-NAD(P)H-HYDRATE DEHYDRATASE"/>
    <property type="match status" value="1"/>
</dbReference>
<keyword evidence="9" id="KW-1185">Reference proteome</keyword>
<dbReference type="InterPro" id="IPR000631">
    <property type="entry name" value="CARKD"/>
</dbReference>
<feature type="binding site" evidence="6">
    <location>
        <position position="218"/>
    </location>
    <ligand>
        <name>AMP</name>
        <dbReference type="ChEBI" id="CHEBI:456215"/>
    </ligand>
</feature>
<evidence type="ECO:0000313" key="8">
    <source>
        <dbReference type="EMBL" id="NHF61643.1"/>
    </source>
</evidence>
<gene>
    <name evidence="6" type="primary">nnrD</name>
    <name evidence="8" type="ORF">FK219_000035</name>
</gene>
<evidence type="ECO:0000256" key="6">
    <source>
        <dbReference type="HAMAP-Rule" id="MF_01965"/>
    </source>
</evidence>